<dbReference type="PANTHER" id="PTHR43308">
    <property type="entry name" value="OUTER MEMBRANE PROTEIN ALPHA-RELATED"/>
    <property type="match status" value="1"/>
</dbReference>
<dbReference type="InterPro" id="IPR006626">
    <property type="entry name" value="PbH1"/>
</dbReference>
<dbReference type="RefSeq" id="WP_249242548.1">
    <property type="nucleotide sequence ID" value="NZ_CP096649.1"/>
</dbReference>
<keyword evidence="2" id="KW-0677">Repeat</keyword>
<feature type="signal peptide" evidence="3">
    <location>
        <begin position="1"/>
        <end position="22"/>
    </location>
</feature>
<name>A0A9E7DJJ3_9FIRM</name>
<dbReference type="InterPro" id="IPR011050">
    <property type="entry name" value="Pectin_lyase_fold/virulence"/>
</dbReference>
<evidence type="ECO:0000313" key="5">
    <source>
        <dbReference type="EMBL" id="UQK59026.1"/>
    </source>
</evidence>
<feature type="domain" description="SLH" evidence="4">
    <location>
        <begin position="855"/>
        <end position="918"/>
    </location>
</feature>
<dbReference type="InterPro" id="IPR051465">
    <property type="entry name" value="Cell_Envelope_Struct_Comp"/>
</dbReference>
<keyword evidence="6" id="KW-1185">Reference proteome</keyword>
<dbReference type="GO" id="GO:0030313">
    <property type="term" value="C:cell envelope"/>
    <property type="evidence" value="ECO:0007669"/>
    <property type="project" value="UniProtKB-SubCell"/>
</dbReference>
<dbReference type="SMART" id="SM00710">
    <property type="entry name" value="PbH1"/>
    <property type="match status" value="6"/>
</dbReference>
<feature type="chain" id="PRO_5039360615" evidence="3">
    <location>
        <begin position="23"/>
        <end position="1034"/>
    </location>
</feature>
<dbReference type="AlphaFoldDB" id="A0A9E7DJJ3"/>
<protein>
    <submittedName>
        <fullName evidence="5">S-layer homology domain-containing protein</fullName>
    </submittedName>
</protein>
<dbReference type="InterPro" id="IPR001119">
    <property type="entry name" value="SLH_dom"/>
</dbReference>
<proteinExistence type="predicted"/>
<evidence type="ECO:0000256" key="3">
    <source>
        <dbReference type="SAM" id="SignalP"/>
    </source>
</evidence>
<feature type="domain" description="SLH" evidence="4">
    <location>
        <begin position="794"/>
        <end position="854"/>
    </location>
</feature>
<evidence type="ECO:0000259" key="4">
    <source>
        <dbReference type="PROSITE" id="PS51272"/>
    </source>
</evidence>
<dbReference type="EMBL" id="CP096649">
    <property type="protein sequence ID" value="UQK59026.1"/>
    <property type="molecule type" value="Genomic_DNA"/>
</dbReference>
<dbReference type="InterPro" id="IPR042229">
    <property type="entry name" value="Listeria/Bacterioides_rpt_sf"/>
</dbReference>
<dbReference type="Pfam" id="PF09479">
    <property type="entry name" value="Flg_new"/>
    <property type="match status" value="2"/>
</dbReference>
<reference evidence="5" key="1">
    <citation type="submission" date="2022-04" db="EMBL/GenBank/DDBJ databases">
        <title>Complete genome sequences of Ezakiella coagulans and Fenollaria massiliensis.</title>
        <authorList>
            <person name="France M.T."/>
            <person name="Clifford J."/>
            <person name="Narina S."/>
            <person name="Rutt L."/>
            <person name="Ravel J."/>
        </authorList>
    </citation>
    <scope>NUCLEOTIDE SEQUENCE</scope>
    <source>
        <strain evidence="5">C0061C2</strain>
    </source>
</reference>
<dbReference type="InterPro" id="IPR013378">
    <property type="entry name" value="InlB-like_B-rpt"/>
</dbReference>
<evidence type="ECO:0000313" key="6">
    <source>
        <dbReference type="Proteomes" id="UP000831151"/>
    </source>
</evidence>
<gene>
    <name evidence="5" type="ORF">M1R53_07225</name>
</gene>
<sequence>MKKKFFAIILAFAMLLTSLVSINDVSFAEEALYRLYKVGDTSDIIESNDESDFVNKVSEKTFDDNANYVMELKADFVVPADGGNLKTITLNGKITVEGKGHTITGASDGTDGNRLIKIMPGSNVTINNLNLEGDKKYAGIEASGNDTELTLNSCTFKNFKAEKGAALNCDAIKTLNINSSEFTDCEVVSDEAKGGAIYAIDTKGINIKNTIISKCKGAVGPAIYCEGEGFNFNMEGSIVDSCEGSLSYKTLTSSGIYLTSKDVNNESTSVANIVNSKIRNCKSISDEVGPTIHGALSLNGLDHTSISGSNLTNNKITVTEGREGFGAAIYSINTQVDIKNSSNIKDNIILVDEDSIAKGGAVNLVNSPLTIDTCTITDNKITNNKITVPHYSVDNTFGGALKIDIGPATIRNSTISNNSCVGAGGAIYFSGGFMSGVSPLKTEAFTIENSTVMKNKAVYGGALYLSQALSKIENTKLIANEAKGKNRVGAISGFGGAIVATQVGQVSPNAPPQGHVWALDIDGGEISDNYAELAGGAIRLFTESLIYKDWDYDLLTEEIKRSDEGLTVNKNVIFNNNKTNTGYFNPPDYVENYQKAYIHDSNSLRGKLVIEKNNKFKHVESLLNNYDIDYLGNGWVFYDPNGGSGDIFVDKNNEIEFEYDEDSYELKDVKQRHVIAKTLAETNISNSRRFLGWNTEADGSGTKYLPGQTIDVKGNLTLFAQWEKPEARQLILTLDENYRGGRITDHEVEEGELIAPYLYIPRRRGYTFRGWSYDRKHLEEVKPDDRIYTDTTLYAIWKKAEIEKHEEPEEIRGDDHKAYIFGYPNGTVRPNGNITRAEAAAMLARLLNIEAIGSSAKPNFKDTKSAWYNKAINAVVARGIMKGYPDGRFRPNAPITRAEFTQMISTIDNKPYGEAPFIDVKGHWAERAIGSEYQAKRITGYPDGLFRPDANITRAEAAVILNKIFERNFDNLSLLKCKNILLLKRFIDLDETFWGYNDMVEATNTHEYVRRYKEDMMKRLEEDWLLIKDIKDIK</sequence>
<feature type="domain" description="SLH" evidence="4">
    <location>
        <begin position="919"/>
        <end position="975"/>
    </location>
</feature>
<dbReference type="Gene3D" id="2.60.40.4270">
    <property type="entry name" value="Listeria-Bacteroides repeat domain"/>
    <property type="match status" value="2"/>
</dbReference>
<dbReference type="KEGG" id="fms:M1R53_07225"/>
<accession>A0A9E7DJJ3</accession>
<dbReference type="Pfam" id="PF00395">
    <property type="entry name" value="SLH"/>
    <property type="match status" value="3"/>
</dbReference>
<keyword evidence="3" id="KW-0732">Signal</keyword>
<dbReference type="PROSITE" id="PS51272">
    <property type="entry name" value="SLH"/>
    <property type="match status" value="3"/>
</dbReference>
<evidence type="ECO:0000256" key="1">
    <source>
        <dbReference type="ARBA" id="ARBA00004196"/>
    </source>
</evidence>
<organism evidence="5 6">
    <name type="scientific">Fenollaria massiliensis</name>
    <dbReference type="NCBI Taxonomy" id="938288"/>
    <lineage>
        <taxon>Bacteria</taxon>
        <taxon>Bacillati</taxon>
        <taxon>Bacillota</taxon>
        <taxon>Clostridia</taxon>
        <taxon>Eubacteriales</taxon>
        <taxon>Fenollaria</taxon>
    </lineage>
</organism>
<evidence type="ECO:0000256" key="2">
    <source>
        <dbReference type="ARBA" id="ARBA00022737"/>
    </source>
</evidence>
<dbReference type="NCBIfam" id="TIGR02543">
    <property type="entry name" value="List_Bact_rpt"/>
    <property type="match status" value="1"/>
</dbReference>
<dbReference type="SUPFAM" id="SSF51126">
    <property type="entry name" value="Pectin lyase-like"/>
    <property type="match status" value="2"/>
</dbReference>
<comment type="subcellular location">
    <subcellularLocation>
        <location evidence="1">Cell envelope</location>
    </subcellularLocation>
</comment>
<dbReference type="Proteomes" id="UP000831151">
    <property type="component" value="Chromosome"/>
</dbReference>